<keyword evidence="1" id="KW-0812">Transmembrane</keyword>
<proteinExistence type="predicted"/>
<gene>
    <name evidence="2" type="ORF">HY29_15430</name>
</gene>
<keyword evidence="3" id="KW-1185">Reference proteome</keyword>
<comment type="caution">
    <text evidence="2">The sequence shown here is derived from an EMBL/GenBank/DDBJ whole genome shotgun (WGS) entry which is preliminary data.</text>
</comment>
<dbReference type="OrthoDB" id="9972958at2"/>
<dbReference type="RefSeq" id="WP_034796557.1">
    <property type="nucleotide sequence ID" value="NZ_AWFF01000042.1"/>
</dbReference>
<evidence type="ECO:0000256" key="1">
    <source>
        <dbReference type="SAM" id="Phobius"/>
    </source>
</evidence>
<sequence length="204" mass="23012">MVDGAPAGFSRAEIHTAWNLAEKTIKQAEQVSAEVVVPAIQELRYAGRRFVEADAHEQKGEDEEAKRLLSDAYFFCCRAQHDAIDAATAKISLDLGTCVNGVTPADKVAIFPEYNELLDALISIEERVAQSRENREDRQHIYETLAKTDFERIIELHKKFRRCEPELSKLARKASRAWLGKLAWTIGAAMLGFFLYPLRTLVFG</sequence>
<dbReference type="EMBL" id="AWFF01000042">
    <property type="protein sequence ID" value="KCZ54132.1"/>
    <property type="molecule type" value="Genomic_DNA"/>
</dbReference>
<accession>A0A062U779</accession>
<keyword evidence="1" id="KW-1133">Transmembrane helix</keyword>
<protein>
    <submittedName>
        <fullName evidence="2">Uncharacterized protein</fullName>
    </submittedName>
</protein>
<evidence type="ECO:0000313" key="3">
    <source>
        <dbReference type="Proteomes" id="UP000027037"/>
    </source>
</evidence>
<dbReference type="AlphaFoldDB" id="A0A062U779"/>
<evidence type="ECO:0000313" key="2">
    <source>
        <dbReference type="EMBL" id="KCZ54132.1"/>
    </source>
</evidence>
<name>A0A062U779_9PROT</name>
<feature type="transmembrane region" description="Helical" evidence="1">
    <location>
        <begin position="178"/>
        <end position="198"/>
    </location>
</feature>
<keyword evidence="1" id="KW-0472">Membrane</keyword>
<dbReference type="Proteomes" id="UP000027037">
    <property type="component" value="Unassembled WGS sequence"/>
</dbReference>
<organism evidence="2 3">
    <name type="scientific">Hyphomonas beringensis</name>
    <dbReference type="NCBI Taxonomy" id="1280946"/>
    <lineage>
        <taxon>Bacteria</taxon>
        <taxon>Pseudomonadati</taxon>
        <taxon>Pseudomonadota</taxon>
        <taxon>Alphaproteobacteria</taxon>
        <taxon>Hyphomonadales</taxon>
        <taxon>Hyphomonadaceae</taxon>
        <taxon>Hyphomonas</taxon>
    </lineage>
</organism>
<reference evidence="2 3" key="1">
    <citation type="journal article" date="2014" name="Antonie Van Leeuwenhoek">
        <title>Hyphomonas beringensis sp. nov. and Hyphomonas chukchiensis sp. nov., isolated from surface seawater of the Bering Sea and Chukchi Sea.</title>
        <authorList>
            <person name="Li C."/>
            <person name="Lai Q."/>
            <person name="Li G."/>
            <person name="Dong C."/>
            <person name="Wang J."/>
            <person name="Liao Y."/>
            <person name="Shao Z."/>
        </authorList>
    </citation>
    <scope>NUCLEOTIDE SEQUENCE [LARGE SCALE GENOMIC DNA]</scope>
    <source>
        <strain evidence="2 3">25B14_1</strain>
    </source>
</reference>
<dbReference type="STRING" id="1280946.HY29_15430"/>